<dbReference type="Pfam" id="PF00005">
    <property type="entry name" value="ABC_tran"/>
    <property type="match status" value="1"/>
</dbReference>
<dbReference type="GO" id="GO:0015807">
    <property type="term" value="P:L-amino acid transport"/>
    <property type="evidence" value="ECO:0007669"/>
    <property type="project" value="TreeGrafter"/>
</dbReference>
<comment type="similarity">
    <text evidence="1">Belongs to the ABC transporter superfamily.</text>
</comment>
<protein>
    <submittedName>
        <fullName evidence="8">ATP-binding cassette domain-containing protein</fullName>
    </submittedName>
</protein>
<gene>
    <name evidence="8" type="ORF">RJN63_19475</name>
</gene>
<evidence type="ECO:0000259" key="7">
    <source>
        <dbReference type="PROSITE" id="PS50893"/>
    </source>
</evidence>
<evidence type="ECO:0000256" key="5">
    <source>
        <dbReference type="ARBA" id="ARBA00022840"/>
    </source>
</evidence>
<keyword evidence="6" id="KW-0029">Amino-acid transport</keyword>
<dbReference type="Gene3D" id="3.40.50.300">
    <property type="entry name" value="P-loop containing nucleotide triphosphate hydrolases"/>
    <property type="match status" value="1"/>
</dbReference>
<dbReference type="InterPro" id="IPR052156">
    <property type="entry name" value="BCAA_Transport_ATP-bd_LivF"/>
</dbReference>
<dbReference type="SUPFAM" id="SSF52540">
    <property type="entry name" value="P-loop containing nucleoside triphosphate hydrolases"/>
    <property type="match status" value="1"/>
</dbReference>
<dbReference type="PROSITE" id="PS50893">
    <property type="entry name" value="ABC_TRANSPORTER_2"/>
    <property type="match status" value="1"/>
</dbReference>
<dbReference type="PANTHER" id="PTHR43820:SF2">
    <property type="entry name" value="ABC TRANSPORTER ATP-BINDING PROTEIN"/>
    <property type="match status" value="1"/>
</dbReference>
<feature type="domain" description="ABC transporter" evidence="7">
    <location>
        <begin position="8"/>
        <end position="233"/>
    </location>
</feature>
<keyword evidence="5 8" id="KW-0067">ATP-binding</keyword>
<dbReference type="InterPro" id="IPR017871">
    <property type="entry name" value="ABC_transporter-like_CS"/>
</dbReference>
<dbReference type="RefSeq" id="WP_310838619.1">
    <property type="nucleotide sequence ID" value="NZ_JAVLSM010000017.1"/>
</dbReference>
<dbReference type="InterPro" id="IPR003439">
    <property type="entry name" value="ABC_transporter-like_ATP-bd"/>
</dbReference>
<dbReference type="GO" id="GO:0016887">
    <property type="term" value="F:ATP hydrolysis activity"/>
    <property type="evidence" value="ECO:0007669"/>
    <property type="project" value="InterPro"/>
</dbReference>
<dbReference type="PANTHER" id="PTHR43820">
    <property type="entry name" value="HIGH-AFFINITY BRANCHED-CHAIN AMINO ACID TRANSPORT ATP-BINDING PROTEIN LIVF"/>
    <property type="match status" value="1"/>
</dbReference>
<sequence>MTLPVPLLTFDNLVAGYADTPVLHRVSATVSAGQALGVIGRNGVGKSTLLRALAGIIRPFSGSVSWSGQALEGQPAYAYRAMGMSYAPQERVVFDELSVADNLTLGQANRDLAIFANSFLLFPRLQSRLPQKAGVMSGGEKKLLSFVRIMSEEGALSLLDEPSEGVAPENIALMAQVIQQAKARGKAFLLAEQNIDFLLSVCDHLLIMDHGEFVASGPLAQFSRERIESYLAV</sequence>
<accession>A0AAE4K575</accession>
<proteinExistence type="inferred from homology"/>
<keyword evidence="2" id="KW-0813">Transport</keyword>
<evidence type="ECO:0000256" key="3">
    <source>
        <dbReference type="ARBA" id="ARBA00022475"/>
    </source>
</evidence>
<reference evidence="8" key="1">
    <citation type="submission" date="2023-02" db="EMBL/GenBank/DDBJ databases">
        <title>Description of Herbaspirillum huttiense subsp. nephrolepsisexaltata and Herbaspirillum huttiense subsp. lycopersicon.</title>
        <authorList>
            <person name="Poudel M."/>
            <person name="Sharma A."/>
            <person name="Goss E."/>
            <person name="Tapia J.H."/>
            <person name="Harmon C.M."/>
            <person name="Jones J.B."/>
        </authorList>
    </citation>
    <scope>NUCLEOTIDE SEQUENCE</scope>
    <source>
        <strain evidence="8">NC40101</strain>
    </source>
</reference>
<dbReference type="InterPro" id="IPR027417">
    <property type="entry name" value="P-loop_NTPase"/>
</dbReference>
<evidence type="ECO:0000313" key="8">
    <source>
        <dbReference type="EMBL" id="MDT0339024.1"/>
    </source>
</evidence>
<organism evidence="8">
    <name type="scientific">Herbaspirillum huttiense subsp. nephrolepidis</name>
    <dbReference type="NCBI Taxonomy" id="3075126"/>
    <lineage>
        <taxon>Bacteria</taxon>
        <taxon>Pseudomonadati</taxon>
        <taxon>Pseudomonadota</taxon>
        <taxon>Betaproteobacteria</taxon>
        <taxon>Burkholderiales</taxon>
        <taxon>Oxalobacteraceae</taxon>
        <taxon>Herbaspirillum</taxon>
    </lineage>
</organism>
<dbReference type="GO" id="GO:0005524">
    <property type="term" value="F:ATP binding"/>
    <property type="evidence" value="ECO:0007669"/>
    <property type="project" value="UniProtKB-KW"/>
</dbReference>
<dbReference type="PROSITE" id="PS00211">
    <property type="entry name" value="ABC_TRANSPORTER_1"/>
    <property type="match status" value="1"/>
</dbReference>
<dbReference type="InterPro" id="IPR003593">
    <property type="entry name" value="AAA+_ATPase"/>
</dbReference>
<keyword evidence="4" id="KW-0547">Nucleotide-binding</keyword>
<evidence type="ECO:0000256" key="4">
    <source>
        <dbReference type="ARBA" id="ARBA00022741"/>
    </source>
</evidence>
<comment type="caution">
    <text evidence="8">The sequence shown here is derived from an EMBL/GenBank/DDBJ whole genome shotgun (WGS) entry which is preliminary data.</text>
</comment>
<dbReference type="EMBL" id="JAVRAA010000011">
    <property type="protein sequence ID" value="MDT0339024.1"/>
    <property type="molecule type" value="Genomic_DNA"/>
</dbReference>
<evidence type="ECO:0000256" key="2">
    <source>
        <dbReference type="ARBA" id="ARBA00022448"/>
    </source>
</evidence>
<keyword evidence="3" id="KW-0472">Membrane</keyword>
<name>A0AAE4K575_9BURK</name>
<evidence type="ECO:0000256" key="1">
    <source>
        <dbReference type="ARBA" id="ARBA00005417"/>
    </source>
</evidence>
<dbReference type="AlphaFoldDB" id="A0AAE4K575"/>
<keyword evidence="3" id="KW-1003">Cell membrane</keyword>
<dbReference type="GO" id="GO:0015658">
    <property type="term" value="F:branched-chain amino acid transmembrane transporter activity"/>
    <property type="evidence" value="ECO:0007669"/>
    <property type="project" value="TreeGrafter"/>
</dbReference>
<evidence type="ECO:0000256" key="6">
    <source>
        <dbReference type="ARBA" id="ARBA00022970"/>
    </source>
</evidence>
<dbReference type="SMART" id="SM00382">
    <property type="entry name" value="AAA"/>
    <property type="match status" value="1"/>
</dbReference>